<evidence type="ECO:0000313" key="1">
    <source>
        <dbReference type="EMBL" id="MBX73507.1"/>
    </source>
</evidence>
<protein>
    <submittedName>
        <fullName evidence="1">Uncharacterized protein</fullName>
    </submittedName>
</protein>
<reference evidence="1" key="1">
    <citation type="submission" date="2018-02" db="EMBL/GenBank/DDBJ databases">
        <title>Rhizophora mucronata_Transcriptome.</title>
        <authorList>
            <person name="Meera S.P."/>
            <person name="Sreeshan A."/>
            <person name="Augustine A."/>
        </authorList>
    </citation>
    <scope>NUCLEOTIDE SEQUENCE</scope>
    <source>
        <tissue evidence="1">Leaf</tissue>
    </source>
</reference>
<dbReference type="EMBL" id="GGEC01093023">
    <property type="protein sequence ID" value="MBX73507.1"/>
    <property type="molecule type" value="Transcribed_RNA"/>
</dbReference>
<sequence>MIGTHQIPTLIVSKLFAFRSLFRQL</sequence>
<organism evidence="1">
    <name type="scientific">Rhizophora mucronata</name>
    <name type="common">Asiatic mangrove</name>
    <dbReference type="NCBI Taxonomy" id="61149"/>
    <lineage>
        <taxon>Eukaryota</taxon>
        <taxon>Viridiplantae</taxon>
        <taxon>Streptophyta</taxon>
        <taxon>Embryophyta</taxon>
        <taxon>Tracheophyta</taxon>
        <taxon>Spermatophyta</taxon>
        <taxon>Magnoliopsida</taxon>
        <taxon>eudicotyledons</taxon>
        <taxon>Gunneridae</taxon>
        <taxon>Pentapetalae</taxon>
        <taxon>rosids</taxon>
        <taxon>fabids</taxon>
        <taxon>Malpighiales</taxon>
        <taxon>Rhizophoraceae</taxon>
        <taxon>Rhizophora</taxon>
    </lineage>
</organism>
<dbReference type="AlphaFoldDB" id="A0A2P2R2V3"/>
<name>A0A2P2R2V3_RHIMU</name>
<proteinExistence type="predicted"/>
<accession>A0A2P2R2V3</accession>